<keyword evidence="12" id="KW-1185">Reference proteome</keyword>
<evidence type="ECO:0000313" key="11">
    <source>
        <dbReference type="EMBL" id="SMD38879.1"/>
    </source>
</evidence>
<evidence type="ECO:0000256" key="1">
    <source>
        <dbReference type="ARBA" id="ARBA00004651"/>
    </source>
</evidence>
<keyword evidence="8 10" id="KW-0811">Translocation</keyword>
<dbReference type="Proteomes" id="UP000192472">
    <property type="component" value="Unassembled WGS sequence"/>
</dbReference>
<dbReference type="GO" id="GO:0015450">
    <property type="term" value="F:protein-transporting ATPase activity"/>
    <property type="evidence" value="ECO:0007669"/>
    <property type="project" value="UniProtKB-UniRule"/>
</dbReference>
<comment type="caution">
    <text evidence="10">Lacks conserved residue(s) required for the propagation of feature annotation.</text>
</comment>
<evidence type="ECO:0000256" key="5">
    <source>
        <dbReference type="ARBA" id="ARBA00022692"/>
    </source>
</evidence>
<protein>
    <recommendedName>
        <fullName evidence="10">Protein-export membrane protein SecG</fullName>
    </recommendedName>
</protein>
<comment type="similarity">
    <text evidence="2 10">Belongs to the SecG family.</text>
</comment>
<evidence type="ECO:0000256" key="3">
    <source>
        <dbReference type="ARBA" id="ARBA00022448"/>
    </source>
</evidence>
<keyword evidence="9 10" id="KW-0472">Membrane</keyword>
<dbReference type="PANTHER" id="PTHR34182">
    <property type="entry name" value="PROTEIN-EXPORT MEMBRANE PROTEIN SECG"/>
    <property type="match status" value="1"/>
</dbReference>
<sequence>MFTTIVVLIVFVAVVLVLVVLAQNSKGGGLTSQFGGSGTSQLMGVKKTGDLLEKLTWGLAIALIGLTLSTKFLITQSRAGDEFASPNIESAQDKTIAPNLDLGAEEGDAEVLDEVLEVEAADTDNEE</sequence>
<dbReference type="GO" id="GO:0043952">
    <property type="term" value="P:protein transport by the Sec complex"/>
    <property type="evidence" value="ECO:0007669"/>
    <property type="project" value="TreeGrafter"/>
</dbReference>
<reference evidence="11 12" key="1">
    <citation type="submission" date="2017-04" db="EMBL/GenBank/DDBJ databases">
        <authorList>
            <person name="Afonso C.L."/>
            <person name="Miller P.J."/>
            <person name="Scott M.A."/>
            <person name="Spackman E."/>
            <person name="Goraichik I."/>
            <person name="Dimitrov K.M."/>
            <person name="Suarez D.L."/>
            <person name="Swayne D.E."/>
        </authorList>
    </citation>
    <scope>NUCLEOTIDE SEQUENCE [LARGE SCALE GENOMIC DNA]</scope>
    <source>
        <strain evidence="11 12">DSM 26133</strain>
    </source>
</reference>
<dbReference type="Pfam" id="PF03840">
    <property type="entry name" value="SecG"/>
    <property type="match status" value="1"/>
</dbReference>
<dbReference type="OrthoDB" id="1122493at2"/>
<dbReference type="AlphaFoldDB" id="A0A1W2GQG1"/>
<dbReference type="InterPro" id="IPR004692">
    <property type="entry name" value="SecG"/>
</dbReference>
<dbReference type="GO" id="GO:0009306">
    <property type="term" value="P:protein secretion"/>
    <property type="evidence" value="ECO:0007669"/>
    <property type="project" value="UniProtKB-UniRule"/>
</dbReference>
<name>A0A1W2GQG1_REIFA</name>
<dbReference type="STRING" id="692418.SAMN04488029_3923"/>
<keyword evidence="3 10" id="KW-0813">Transport</keyword>
<dbReference type="PANTHER" id="PTHR34182:SF1">
    <property type="entry name" value="PROTEIN-EXPORT MEMBRANE PROTEIN SECG"/>
    <property type="match status" value="1"/>
</dbReference>
<comment type="subcellular location">
    <subcellularLocation>
        <location evidence="1 10">Cell membrane</location>
        <topology evidence="1 10">Multi-pass membrane protein</topology>
    </subcellularLocation>
</comment>
<organism evidence="11 12">
    <name type="scientific">Reichenbachiella faecimaris</name>
    <dbReference type="NCBI Taxonomy" id="692418"/>
    <lineage>
        <taxon>Bacteria</taxon>
        <taxon>Pseudomonadati</taxon>
        <taxon>Bacteroidota</taxon>
        <taxon>Cytophagia</taxon>
        <taxon>Cytophagales</taxon>
        <taxon>Reichenbachiellaceae</taxon>
        <taxon>Reichenbachiella</taxon>
    </lineage>
</organism>
<keyword evidence="4 10" id="KW-1003">Cell membrane</keyword>
<evidence type="ECO:0000256" key="8">
    <source>
        <dbReference type="ARBA" id="ARBA00023010"/>
    </source>
</evidence>
<proteinExistence type="inferred from homology"/>
<evidence type="ECO:0000256" key="9">
    <source>
        <dbReference type="ARBA" id="ARBA00023136"/>
    </source>
</evidence>
<keyword evidence="5 10" id="KW-0812">Transmembrane</keyword>
<evidence type="ECO:0000256" key="6">
    <source>
        <dbReference type="ARBA" id="ARBA00022927"/>
    </source>
</evidence>
<keyword evidence="7 10" id="KW-1133">Transmembrane helix</keyword>
<comment type="function">
    <text evidence="10">Involved in protein export. Participates in an early event of protein translocation.</text>
</comment>
<gene>
    <name evidence="11" type="ORF">SAMN04488029_3923</name>
</gene>
<evidence type="ECO:0000256" key="10">
    <source>
        <dbReference type="RuleBase" id="RU365087"/>
    </source>
</evidence>
<accession>A0A1W2GQG1</accession>
<keyword evidence="6 10" id="KW-0653">Protein transport</keyword>
<evidence type="ECO:0000256" key="2">
    <source>
        <dbReference type="ARBA" id="ARBA00008445"/>
    </source>
</evidence>
<evidence type="ECO:0000256" key="4">
    <source>
        <dbReference type="ARBA" id="ARBA00022475"/>
    </source>
</evidence>
<dbReference type="RefSeq" id="WP_084374546.1">
    <property type="nucleotide sequence ID" value="NZ_FWYF01000005.1"/>
</dbReference>
<dbReference type="NCBIfam" id="TIGR00810">
    <property type="entry name" value="secG"/>
    <property type="match status" value="1"/>
</dbReference>
<evidence type="ECO:0000313" key="12">
    <source>
        <dbReference type="Proteomes" id="UP000192472"/>
    </source>
</evidence>
<evidence type="ECO:0000256" key="7">
    <source>
        <dbReference type="ARBA" id="ARBA00022989"/>
    </source>
</evidence>
<dbReference type="GO" id="GO:0005886">
    <property type="term" value="C:plasma membrane"/>
    <property type="evidence" value="ECO:0007669"/>
    <property type="project" value="UniProtKB-SubCell"/>
</dbReference>
<dbReference type="EMBL" id="FWYF01000005">
    <property type="protein sequence ID" value="SMD38879.1"/>
    <property type="molecule type" value="Genomic_DNA"/>
</dbReference>
<dbReference type="PRINTS" id="PR01651">
    <property type="entry name" value="SECGEXPORT"/>
</dbReference>
<dbReference type="GO" id="GO:0065002">
    <property type="term" value="P:intracellular protein transmembrane transport"/>
    <property type="evidence" value="ECO:0007669"/>
    <property type="project" value="TreeGrafter"/>
</dbReference>
<feature type="transmembrane region" description="Helical" evidence="10">
    <location>
        <begin position="55"/>
        <end position="74"/>
    </location>
</feature>